<name>A0ABX7G5K2_9GAMM</name>
<dbReference type="InterPro" id="IPR007863">
    <property type="entry name" value="Peptidase_M16_C"/>
</dbReference>
<dbReference type="RefSeq" id="WP_203326077.1">
    <property type="nucleotide sequence ID" value="NZ_CP069213.1"/>
</dbReference>
<dbReference type="Gene3D" id="3.30.830.10">
    <property type="entry name" value="Metalloenzyme, LuxS/M16 peptidase-like"/>
    <property type="match status" value="1"/>
</dbReference>
<dbReference type="InterPro" id="IPR011249">
    <property type="entry name" value="Metalloenz_LuxS/M16"/>
</dbReference>
<dbReference type="EMBL" id="CP069213">
    <property type="protein sequence ID" value="QRH02468.1"/>
    <property type="molecule type" value="Genomic_DNA"/>
</dbReference>
<accession>A0ABX7G5K2</accession>
<evidence type="ECO:0000313" key="3">
    <source>
        <dbReference type="Proteomes" id="UP000596252"/>
    </source>
</evidence>
<protein>
    <submittedName>
        <fullName evidence="2">Insulinase family protein</fullName>
    </submittedName>
</protein>
<keyword evidence="3" id="KW-1185">Reference proteome</keyword>
<sequence>MSLARRLLLALPVAGILAGCQHKALEYEPIAAPVLADFSTPALLTVPLASDASDNSVTSDNASATGIEPHQGIPFPVLQPAVNPPRPAQGISLADENGRLSFHPDERLEATHLVITAAGLLSSGPMIARQMQAQLRLDALAGERCAETLSVSARPHSLVFSSRCDGPEALLMRVRSLFEGFGTLNKDNSDRVMRESRLAKHIEAFSGRDIDRLWAQVVLGKAHPYLSLYNDAEAGQQAISAEVGRLASQGRWHLIAARAPESLMSTAEPSFTAVNSGAIEALPERHQNSGKILYLLDAPGQVQSQVRVGYSLPPVGSSTPCKATAALLGRTQAGRLFYDLRSQRGLTYGVYGSCIDNPLSRTLKFYGSSATESTGAFVRGILDHLSLLGSAAPNAAELQALDSYLIGQHKVKADTEGAALGEWLTMLEHARISGGDTGLPEYLPSPLVRAADMGDFPAQYLRSSPWVVIKGDARLLLPDLQQKLPDWVIQRLDKLP</sequence>
<organism evidence="2 3">
    <name type="scientific">Shewanella litorisediminis</name>
    <dbReference type="NCBI Taxonomy" id="1173586"/>
    <lineage>
        <taxon>Bacteria</taxon>
        <taxon>Pseudomonadati</taxon>
        <taxon>Pseudomonadota</taxon>
        <taxon>Gammaproteobacteria</taxon>
        <taxon>Alteromonadales</taxon>
        <taxon>Shewanellaceae</taxon>
        <taxon>Shewanella</taxon>
    </lineage>
</organism>
<dbReference type="Proteomes" id="UP000596252">
    <property type="component" value="Chromosome"/>
</dbReference>
<feature type="domain" description="Peptidase M16 C-terminal" evidence="1">
    <location>
        <begin position="261"/>
        <end position="399"/>
    </location>
</feature>
<reference evidence="2 3" key="1">
    <citation type="journal article" date="2012" name="Antonie Van Leeuwenhoek">
        <title>Shewanella litorisediminis sp. nov., a gammaproteobacterium isolated from a tidal flat sediment.</title>
        <authorList>
            <person name="Lee M.H."/>
            <person name="Yoon J.H."/>
        </authorList>
    </citation>
    <scope>NUCLEOTIDE SEQUENCE [LARGE SCALE GENOMIC DNA]</scope>
    <source>
        <strain evidence="2 3">SMK1-12</strain>
    </source>
</reference>
<dbReference type="SUPFAM" id="SSF63411">
    <property type="entry name" value="LuxS/MPP-like metallohydrolase"/>
    <property type="match status" value="1"/>
</dbReference>
<dbReference type="Pfam" id="PF05193">
    <property type="entry name" value="Peptidase_M16_C"/>
    <property type="match status" value="1"/>
</dbReference>
<dbReference type="PROSITE" id="PS51257">
    <property type="entry name" value="PROKAR_LIPOPROTEIN"/>
    <property type="match status" value="1"/>
</dbReference>
<gene>
    <name evidence="2" type="ORF">JQC75_03310</name>
</gene>
<evidence type="ECO:0000313" key="2">
    <source>
        <dbReference type="EMBL" id="QRH02468.1"/>
    </source>
</evidence>
<proteinExistence type="predicted"/>
<evidence type="ECO:0000259" key="1">
    <source>
        <dbReference type="Pfam" id="PF05193"/>
    </source>
</evidence>